<comment type="caution">
    <text evidence="1">The sequence shown here is derived from an EMBL/GenBank/DDBJ whole genome shotgun (WGS) entry which is preliminary data.</text>
</comment>
<protein>
    <submittedName>
        <fullName evidence="1">Uncharacterized protein</fullName>
    </submittedName>
</protein>
<sequence>MSVSEDLKTQVYKLSATPFILERQGDYEKAIDLHKNAIDILGTAAEKFKKSSDVRKINRKMFERQVTVHRERLVYLESLQRKGSFDGILIPPTVLDVMEETERSDGDTSPWTLSQIRKALHKYKKEESTNIEPPSHLKPFLNTDSTQIPFFTPTLPSSAETVTYRLSHSSELVALGVRSHWWFVKDPTNTHVLYALQAVWSQEVPIVEATLRRAGEFLPQMGAVNVRIRKTKGGTFRLVTSTVPDVGHVVEIPDGEAQRKDWSPRRFEYGGRNFVWKGRADGKSADGGVFKSFMWETLYETKRVWAKSGSRTGKMEDETVGPKLCWGEKGGGNGATHSLYMVGGLDLQFREHLLAAQLARLVRCSYPPQKDSTGVEVVAAGASILSLADLLS</sequence>
<proteinExistence type="predicted"/>
<organism evidence="1 2">
    <name type="scientific">Aspergillus cavernicola</name>
    <dbReference type="NCBI Taxonomy" id="176166"/>
    <lineage>
        <taxon>Eukaryota</taxon>
        <taxon>Fungi</taxon>
        <taxon>Dikarya</taxon>
        <taxon>Ascomycota</taxon>
        <taxon>Pezizomycotina</taxon>
        <taxon>Eurotiomycetes</taxon>
        <taxon>Eurotiomycetidae</taxon>
        <taxon>Eurotiales</taxon>
        <taxon>Aspergillaceae</taxon>
        <taxon>Aspergillus</taxon>
        <taxon>Aspergillus subgen. Nidulantes</taxon>
    </lineage>
</organism>
<evidence type="ECO:0000313" key="1">
    <source>
        <dbReference type="EMBL" id="KAL2813930.1"/>
    </source>
</evidence>
<gene>
    <name evidence="1" type="ORF">BDW59DRAFT_154583</name>
</gene>
<dbReference type="EMBL" id="JBFXLS010000135">
    <property type="protein sequence ID" value="KAL2813930.1"/>
    <property type="molecule type" value="Genomic_DNA"/>
</dbReference>
<keyword evidence="2" id="KW-1185">Reference proteome</keyword>
<accession>A0ABR4HF33</accession>
<dbReference type="Proteomes" id="UP001610335">
    <property type="component" value="Unassembled WGS sequence"/>
</dbReference>
<evidence type="ECO:0000313" key="2">
    <source>
        <dbReference type="Proteomes" id="UP001610335"/>
    </source>
</evidence>
<name>A0ABR4HF33_9EURO</name>
<reference evidence="1 2" key="1">
    <citation type="submission" date="2024-07" db="EMBL/GenBank/DDBJ databases">
        <title>Section-level genome sequencing and comparative genomics of Aspergillus sections Usti and Cavernicolus.</title>
        <authorList>
            <consortium name="Lawrence Berkeley National Laboratory"/>
            <person name="Nybo J.L."/>
            <person name="Vesth T.C."/>
            <person name="Theobald S."/>
            <person name="Frisvad J.C."/>
            <person name="Larsen T.O."/>
            <person name="Kjaerboelling I."/>
            <person name="Rothschild-Mancinelli K."/>
            <person name="Lyhne E.K."/>
            <person name="Kogle M.E."/>
            <person name="Barry K."/>
            <person name="Clum A."/>
            <person name="Na H."/>
            <person name="Ledsgaard L."/>
            <person name="Lin J."/>
            <person name="Lipzen A."/>
            <person name="Kuo A."/>
            <person name="Riley R."/>
            <person name="Mondo S."/>
            <person name="LaButti K."/>
            <person name="Haridas S."/>
            <person name="Pangalinan J."/>
            <person name="Salamov A.A."/>
            <person name="Simmons B.A."/>
            <person name="Magnuson J.K."/>
            <person name="Chen J."/>
            <person name="Drula E."/>
            <person name="Henrissat B."/>
            <person name="Wiebenga A."/>
            <person name="Lubbers R.J."/>
            <person name="Gomes A.C."/>
            <person name="Makela M.R."/>
            <person name="Stajich J."/>
            <person name="Grigoriev I.V."/>
            <person name="Mortensen U.H."/>
            <person name="De vries R.P."/>
            <person name="Baker S.E."/>
            <person name="Andersen M.R."/>
        </authorList>
    </citation>
    <scope>NUCLEOTIDE SEQUENCE [LARGE SCALE GENOMIC DNA]</scope>
    <source>
        <strain evidence="1 2">CBS 600.67</strain>
    </source>
</reference>